<proteinExistence type="predicted"/>
<organism evidence="1 2">
    <name type="scientific">Clostridioides difficile NAP08</name>
    <dbReference type="NCBI Taxonomy" id="525259"/>
    <lineage>
        <taxon>Bacteria</taxon>
        <taxon>Bacillati</taxon>
        <taxon>Bacillota</taxon>
        <taxon>Clostridia</taxon>
        <taxon>Peptostreptococcales</taxon>
        <taxon>Peptostreptococcaceae</taxon>
        <taxon>Clostridioides</taxon>
    </lineage>
</organism>
<gene>
    <name evidence="1" type="ORF">HMPREF0220_3033</name>
</gene>
<accession>D5Q7Z9</accession>
<name>D5Q7Z9_CLODI</name>
<dbReference type="AlphaFoldDB" id="D5Q7Z9"/>
<reference evidence="1 2" key="1">
    <citation type="submission" date="2010-05" db="EMBL/GenBank/DDBJ databases">
        <authorList>
            <person name="Qin X."/>
            <person name="Bachman B."/>
            <person name="Battles P."/>
            <person name="Bell A."/>
            <person name="Bess C."/>
            <person name="Bickham C."/>
            <person name="Chaboub L."/>
            <person name="Chen D."/>
            <person name="Coyle M."/>
            <person name="Deiros D.R."/>
            <person name="Dinh H."/>
            <person name="Forbes L."/>
            <person name="Fowler G."/>
            <person name="Francisco L."/>
            <person name="Fu Q."/>
            <person name="Gubbala S."/>
            <person name="Hale W."/>
            <person name="Han Y."/>
            <person name="Hemphill L."/>
            <person name="Highlander S.K."/>
            <person name="Hirani K."/>
            <person name="Hogues M."/>
            <person name="Jackson L."/>
            <person name="Jakkamsetti A."/>
            <person name="Javaid M."/>
            <person name="Jiang H."/>
            <person name="Korchina V."/>
            <person name="Kovar C."/>
            <person name="Lara F."/>
            <person name="Lee S."/>
            <person name="Mata R."/>
            <person name="Mathew T."/>
            <person name="Moen C."/>
            <person name="Morales K."/>
            <person name="Munidasa M."/>
            <person name="Nazareth L."/>
            <person name="Ngo R."/>
            <person name="Nguyen L."/>
            <person name="Okwuonu G."/>
            <person name="Ongeri F."/>
            <person name="Patil S."/>
            <person name="Petrosino J."/>
            <person name="Pham C."/>
            <person name="Pham P."/>
            <person name="Pu L.-L."/>
            <person name="Puazo M."/>
            <person name="Raj R."/>
            <person name="Reid J."/>
            <person name="Rouhana J."/>
            <person name="Saada N."/>
            <person name="Shang Y."/>
            <person name="Simmons D."/>
            <person name="Thornton R."/>
            <person name="Warren J."/>
            <person name="Weissenberger G."/>
            <person name="Zhang J."/>
            <person name="Zhang L."/>
            <person name="Zhou C."/>
            <person name="Zhu D."/>
            <person name="Muzny D."/>
            <person name="Worley K."/>
            <person name="Gibbs R."/>
        </authorList>
    </citation>
    <scope>NUCLEOTIDE SEQUENCE [LARGE SCALE GENOMIC DNA]</scope>
    <source>
        <strain evidence="1 2">NAP08</strain>
    </source>
</reference>
<evidence type="ECO:0000313" key="1">
    <source>
        <dbReference type="EMBL" id="EFH05909.1"/>
    </source>
</evidence>
<dbReference type="HOGENOM" id="CLU_3293941_0_0_9"/>
<dbReference type="EMBL" id="ADNX01000081">
    <property type="protein sequence ID" value="EFH05909.1"/>
    <property type="molecule type" value="Genomic_DNA"/>
</dbReference>
<comment type="caution">
    <text evidence="1">The sequence shown here is derived from an EMBL/GenBank/DDBJ whole genome shotgun (WGS) entry which is preliminary data.</text>
</comment>
<dbReference type="Proteomes" id="UP000003227">
    <property type="component" value="Unassembled WGS sequence"/>
</dbReference>
<protein>
    <submittedName>
        <fullName evidence="1">Uncharacterized protein</fullName>
    </submittedName>
</protein>
<sequence>MYNKKYNDLVDEASKLMLLKVDHIASKIMLYSIFLIAVFF</sequence>
<evidence type="ECO:0000313" key="2">
    <source>
        <dbReference type="Proteomes" id="UP000003227"/>
    </source>
</evidence>